<dbReference type="Pfam" id="PF18075">
    <property type="entry name" value="FtsX_ECD"/>
    <property type="match status" value="1"/>
</dbReference>
<dbReference type="PANTHER" id="PTHR47755">
    <property type="entry name" value="CELL DIVISION PROTEIN FTSX"/>
    <property type="match status" value="1"/>
</dbReference>
<organism evidence="14 15">
    <name type="scientific">Caldinitratiruptor microaerophilus</name>
    <dbReference type="NCBI Taxonomy" id="671077"/>
    <lineage>
        <taxon>Bacteria</taxon>
        <taxon>Bacillati</taxon>
        <taxon>Bacillota</taxon>
        <taxon>Clostridia</taxon>
        <taxon>Eubacteriales</taxon>
        <taxon>Symbiobacteriaceae</taxon>
        <taxon>Caldinitratiruptor</taxon>
    </lineage>
</organism>
<evidence type="ECO:0000256" key="5">
    <source>
        <dbReference type="ARBA" id="ARBA00022618"/>
    </source>
</evidence>
<comment type="subcellular location">
    <subcellularLocation>
        <location evidence="1">Cell membrane</location>
        <topology evidence="1">Multi-pass membrane protein</topology>
    </subcellularLocation>
</comment>
<evidence type="ECO:0000256" key="1">
    <source>
        <dbReference type="ARBA" id="ARBA00004651"/>
    </source>
</evidence>
<keyword evidence="9 10" id="KW-0131">Cell cycle</keyword>
<evidence type="ECO:0000256" key="8">
    <source>
        <dbReference type="ARBA" id="ARBA00023136"/>
    </source>
</evidence>
<dbReference type="PANTHER" id="PTHR47755:SF1">
    <property type="entry name" value="CELL DIVISION PROTEIN FTSX"/>
    <property type="match status" value="1"/>
</dbReference>
<evidence type="ECO:0000256" key="10">
    <source>
        <dbReference type="PIRNR" id="PIRNR003097"/>
    </source>
</evidence>
<evidence type="ECO:0000259" key="13">
    <source>
        <dbReference type="Pfam" id="PF18075"/>
    </source>
</evidence>
<dbReference type="EMBL" id="AP025628">
    <property type="protein sequence ID" value="BDG62434.1"/>
    <property type="molecule type" value="Genomic_DNA"/>
</dbReference>
<evidence type="ECO:0000256" key="7">
    <source>
        <dbReference type="ARBA" id="ARBA00022989"/>
    </source>
</evidence>
<keyword evidence="5 10" id="KW-0132">Cell division</keyword>
<evidence type="ECO:0000256" key="3">
    <source>
        <dbReference type="ARBA" id="ARBA00021907"/>
    </source>
</evidence>
<gene>
    <name evidence="14" type="ORF">caldi_35240</name>
</gene>
<feature type="domain" description="FtsX extracellular" evidence="13">
    <location>
        <begin position="59"/>
        <end position="150"/>
    </location>
</feature>
<keyword evidence="8 10" id="KW-0472">Membrane</keyword>
<evidence type="ECO:0000256" key="9">
    <source>
        <dbReference type="ARBA" id="ARBA00023306"/>
    </source>
</evidence>
<dbReference type="InterPro" id="IPR003838">
    <property type="entry name" value="ABC3_permease_C"/>
</dbReference>
<evidence type="ECO:0000256" key="4">
    <source>
        <dbReference type="ARBA" id="ARBA00022475"/>
    </source>
</evidence>
<dbReference type="PIRSF" id="PIRSF003097">
    <property type="entry name" value="FtsX"/>
    <property type="match status" value="1"/>
</dbReference>
<keyword evidence="4 10" id="KW-1003">Cell membrane</keyword>
<proteinExistence type="inferred from homology"/>
<keyword evidence="7 11" id="KW-1133">Transmembrane helix</keyword>
<dbReference type="KEGG" id="cmic:caldi_35240"/>
<dbReference type="GO" id="GO:0005886">
    <property type="term" value="C:plasma membrane"/>
    <property type="evidence" value="ECO:0007669"/>
    <property type="project" value="UniProtKB-SubCell"/>
</dbReference>
<dbReference type="GO" id="GO:0051301">
    <property type="term" value="P:cell division"/>
    <property type="evidence" value="ECO:0007669"/>
    <property type="project" value="UniProtKB-KW"/>
</dbReference>
<feature type="transmembrane region" description="Helical" evidence="11">
    <location>
        <begin position="21"/>
        <end position="45"/>
    </location>
</feature>
<dbReference type="InterPro" id="IPR004513">
    <property type="entry name" value="FtsX"/>
</dbReference>
<protein>
    <recommendedName>
        <fullName evidence="3 10">Cell division protein FtsX</fullName>
    </recommendedName>
</protein>
<evidence type="ECO:0000256" key="11">
    <source>
        <dbReference type="SAM" id="Phobius"/>
    </source>
</evidence>
<dbReference type="InterPro" id="IPR040690">
    <property type="entry name" value="FtsX_ECD"/>
</dbReference>
<sequence>MRGDLTFPVREALLSIRLGGAVHALSVASIALSLFLVGLFTAAWLNLDHLVGLVRARAEITVYLKDGAPESAVESVRATLATRPGVRGVRRVSREEALAEMREVLGPEAAILAELEGANPFAAYLAVRVEPEAAPAVAAAAAGLPAVEYVQDNRELIGRLASLSRVATTAGLGLVAAAGVVALVVVSHVVRLSIHARRDEIETLRLIGASEGFVALPFLLEGVLTGGAGGALAALGLAGLLPLVGAALARTLPFLPLVPWAPVWVASAAVTVALGLLCGGLGSGIALRHRS</sequence>
<comment type="similarity">
    <text evidence="2 10">Belongs to the ABC-4 integral membrane protein family. FtsX subfamily.</text>
</comment>
<evidence type="ECO:0000256" key="2">
    <source>
        <dbReference type="ARBA" id="ARBA00007379"/>
    </source>
</evidence>
<evidence type="ECO:0000259" key="12">
    <source>
        <dbReference type="Pfam" id="PF02687"/>
    </source>
</evidence>
<dbReference type="Gene3D" id="3.30.70.3040">
    <property type="match status" value="1"/>
</dbReference>
<feature type="transmembrane region" description="Helical" evidence="11">
    <location>
        <begin position="213"/>
        <end position="241"/>
    </location>
</feature>
<comment type="function">
    <text evidence="10">Part of the ABC transporter FtsEX involved in asymmetric cellular division facilitating the initiation of sporulation.</text>
</comment>
<accession>A0AA35GBL2</accession>
<name>A0AA35GBL2_9FIRM</name>
<dbReference type="AlphaFoldDB" id="A0AA35GBL2"/>
<feature type="domain" description="ABC3 transporter permease C-terminal" evidence="12">
    <location>
        <begin position="176"/>
        <end position="278"/>
    </location>
</feature>
<reference evidence="14" key="1">
    <citation type="submission" date="2022-03" db="EMBL/GenBank/DDBJ databases">
        <title>Complete genome sequence of Caldinitratiruptor microaerophilus.</title>
        <authorList>
            <person name="Mukaiyama R."/>
            <person name="Nishiyama T."/>
            <person name="Ueda K."/>
        </authorList>
    </citation>
    <scope>NUCLEOTIDE SEQUENCE</scope>
    <source>
        <strain evidence="14">JCM 16183</strain>
    </source>
</reference>
<evidence type="ECO:0000313" key="14">
    <source>
        <dbReference type="EMBL" id="BDG62434.1"/>
    </source>
</evidence>
<feature type="transmembrane region" description="Helical" evidence="11">
    <location>
        <begin position="261"/>
        <end position="287"/>
    </location>
</feature>
<dbReference type="RefSeq" id="WP_264843021.1">
    <property type="nucleotide sequence ID" value="NZ_AP025628.1"/>
</dbReference>
<evidence type="ECO:0000313" key="15">
    <source>
        <dbReference type="Proteomes" id="UP001163687"/>
    </source>
</evidence>
<dbReference type="Proteomes" id="UP001163687">
    <property type="component" value="Chromosome"/>
</dbReference>
<feature type="transmembrane region" description="Helical" evidence="11">
    <location>
        <begin position="170"/>
        <end position="192"/>
    </location>
</feature>
<dbReference type="Pfam" id="PF02687">
    <property type="entry name" value="FtsX"/>
    <property type="match status" value="1"/>
</dbReference>
<keyword evidence="6 11" id="KW-0812">Transmembrane</keyword>
<evidence type="ECO:0000256" key="6">
    <source>
        <dbReference type="ARBA" id="ARBA00022692"/>
    </source>
</evidence>
<keyword evidence="15" id="KW-1185">Reference proteome</keyword>